<feature type="compositionally biased region" description="Basic residues" evidence="17">
    <location>
        <begin position="331"/>
        <end position="342"/>
    </location>
</feature>
<evidence type="ECO:0000259" key="18">
    <source>
        <dbReference type="Pfam" id="PF04065"/>
    </source>
</evidence>
<dbReference type="InterPro" id="IPR007207">
    <property type="entry name" value="Not_N"/>
</dbReference>
<dbReference type="GO" id="GO:0005829">
    <property type="term" value="C:cytosol"/>
    <property type="evidence" value="ECO:0007669"/>
    <property type="project" value="UniProtKB-ARBA"/>
</dbReference>
<dbReference type="GO" id="GO:2000036">
    <property type="term" value="P:regulation of stem cell population maintenance"/>
    <property type="evidence" value="ECO:0007669"/>
    <property type="project" value="UniProtKB-ARBA"/>
</dbReference>
<feature type="domain" description="CCR4-Not complex component Not N-terminal" evidence="18">
    <location>
        <begin position="4"/>
        <end position="232"/>
    </location>
</feature>
<evidence type="ECO:0000313" key="21">
    <source>
        <dbReference type="Proteomes" id="UP000265000"/>
    </source>
</evidence>
<dbReference type="GO" id="GO:0005634">
    <property type="term" value="C:nucleus"/>
    <property type="evidence" value="ECO:0007669"/>
    <property type="project" value="UniProtKB-SubCell"/>
</dbReference>
<dbReference type="Gene3D" id="2.30.30.1020">
    <property type="entry name" value="CCR4-NOT complex subunit 2/3/5, C-terminal domain"/>
    <property type="match status" value="1"/>
</dbReference>
<comment type="similarity">
    <text evidence="3 16">Belongs to the CNOT2/3/5 family.</text>
</comment>
<evidence type="ECO:0000256" key="9">
    <source>
        <dbReference type="ARBA" id="ARBA00023015"/>
    </source>
</evidence>
<dbReference type="FunFam" id="2.30.30.1020:FF:000002">
    <property type="entry name" value="CCR4-NOT transcription complex subunit 3"/>
    <property type="match status" value="1"/>
</dbReference>
<evidence type="ECO:0000256" key="1">
    <source>
        <dbReference type="ARBA" id="ARBA00004123"/>
    </source>
</evidence>
<protein>
    <recommendedName>
        <fullName evidence="13">CCR4-NOT transcription complex subunit 3</fullName>
    </recommendedName>
    <alternativeName>
        <fullName evidence="14">CCR4-associated factor 3</fullName>
    </alternativeName>
</protein>
<evidence type="ECO:0000256" key="17">
    <source>
        <dbReference type="SAM" id="MobiDB-lite"/>
    </source>
</evidence>
<comment type="subcellular location">
    <subcellularLocation>
        <location evidence="2">Cytoplasm</location>
        <location evidence="2">P-body</location>
    </subcellularLocation>
    <subcellularLocation>
        <location evidence="1 16">Nucleus</location>
    </subcellularLocation>
</comment>
<dbReference type="Ensembl" id="ENSFHET00000030573.1">
    <property type="protein sequence ID" value="ENSFHEP00000034922.1"/>
    <property type="gene ID" value="ENSFHEG00000023166.1"/>
</dbReference>
<keyword evidence="11 16" id="KW-0804">Transcription</keyword>
<dbReference type="GO" id="GO:0006355">
    <property type="term" value="P:regulation of DNA-templated transcription"/>
    <property type="evidence" value="ECO:0007669"/>
    <property type="project" value="InterPro"/>
</dbReference>
<dbReference type="InterPro" id="IPR040168">
    <property type="entry name" value="Not2/3/5"/>
</dbReference>
<evidence type="ECO:0000256" key="6">
    <source>
        <dbReference type="ARBA" id="ARBA00022491"/>
    </source>
</evidence>
<keyword evidence="5 16" id="KW-0963">Cytoplasm</keyword>
<proteinExistence type="inferred from homology"/>
<evidence type="ECO:0000256" key="14">
    <source>
        <dbReference type="ARBA" id="ARBA00083548"/>
    </source>
</evidence>
<dbReference type="GeneTree" id="ENSGT00390000014743"/>
<dbReference type="PANTHER" id="PTHR23326">
    <property type="entry name" value="CCR4 NOT-RELATED"/>
    <property type="match status" value="1"/>
</dbReference>
<keyword evidence="12 16" id="KW-0539">Nucleus</keyword>
<evidence type="ECO:0000256" key="15">
    <source>
        <dbReference type="ARBA" id="ARBA00093549"/>
    </source>
</evidence>
<keyword evidence="7" id="KW-0597">Phosphoprotein</keyword>
<dbReference type="GO" id="GO:0030015">
    <property type="term" value="C:CCR4-NOT core complex"/>
    <property type="evidence" value="ECO:0007669"/>
    <property type="project" value="UniProtKB-UniRule"/>
</dbReference>
<keyword evidence="8" id="KW-0810">Translation regulation</keyword>
<dbReference type="Pfam" id="PF04153">
    <property type="entry name" value="NOT2_3_5_C"/>
    <property type="match status" value="1"/>
</dbReference>
<evidence type="ECO:0000256" key="3">
    <source>
        <dbReference type="ARBA" id="ARBA00007682"/>
    </source>
</evidence>
<evidence type="ECO:0000256" key="5">
    <source>
        <dbReference type="ARBA" id="ARBA00022490"/>
    </source>
</evidence>
<dbReference type="InterPro" id="IPR007282">
    <property type="entry name" value="NOT2/3/5_C"/>
</dbReference>
<evidence type="ECO:0000256" key="13">
    <source>
        <dbReference type="ARBA" id="ARBA00071433"/>
    </source>
</evidence>
<dbReference type="GO" id="GO:0006417">
    <property type="term" value="P:regulation of translation"/>
    <property type="evidence" value="ECO:0007669"/>
    <property type="project" value="UniProtKB-KW"/>
</dbReference>
<evidence type="ECO:0000256" key="8">
    <source>
        <dbReference type="ARBA" id="ARBA00022845"/>
    </source>
</evidence>
<evidence type="ECO:0000256" key="7">
    <source>
        <dbReference type="ARBA" id="ARBA00022553"/>
    </source>
</evidence>
<keyword evidence="21" id="KW-1185">Reference proteome</keyword>
<dbReference type="Pfam" id="PF04065">
    <property type="entry name" value="Not3"/>
    <property type="match status" value="1"/>
</dbReference>
<evidence type="ECO:0000259" key="19">
    <source>
        <dbReference type="Pfam" id="PF04153"/>
    </source>
</evidence>
<evidence type="ECO:0000256" key="10">
    <source>
        <dbReference type="ARBA" id="ARBA00023158"/>
    </source>
</evidence>
<keyword evidence="10" id="KW-0943">RNA-mediated gene silencing</keyword>
<evidence type="ECO:0000313" key="20">
    <source>
        <dbReference type="Ensembl" id="ENSFHEP00000034922.1"/>
    </source>
</evidence>
<reference evidence="20" key="2">
    <citation type="submission" date="2025-09" db="UniProtKB">
        <authorList>
            <consortium name="Ensembl"/>
        </authorList>
    </citation>
    <scope>IDENTIFICATION</scope>
</reference>
<dbReference type="Proteomes" id="UP000265000">
    <property type="component" value="Unplaced"/>
</dbReference>
<dbReference type="GO" id="GO:0000932">
    <property type="term" value="C:P-body"/>
    <property type="evidence" value="ECO:0007669"/>
    <property type="project" value="UniProtKB-SubCell"/>
</dbReference>
<accession>A0A3Q2R2R3</accession>
<evidence type="ECO:0000256" key="11">
    <source>
        <dbReference type="ARBA" id="ARBA00023163"/>
    </source>
</evidence>
<comment type="subunit">
    <text evidence="15">Component of the CCR4-NOT complex; distinct complexes seem to exist that differ in the participation of probably mutually exclusive catalytic subunits. In the complex interacts directly with CNOT2. Interacts with TIP120B and NANOS2. Interacts with EBF1. Interacts in an RNA-independent manner with BICC1 (via KH domains).</text>
</comment>
<organism evidence="20 21">
    <name type="scientific">Fundulus heteroclitus</name>
    <name type="common">Killifish</name>
    <name type="synonym">Mummichog</name>
    <dbReference type="NCBI Taxonomy" id="8078"/>
    <lineage>
        <taxon>Eukaryota</taxon>
        <taxon>Metazoa</taxon>
        <taxon>Chordata</taxon>
        <taxon>Craniata</taxon>
        <taxon>Vertebrata</taxon>
        <taxon>Euteleostomi</taxon>
        <taxon>Actinopterygii</taxon>
        <taxon>Neopterygii</taxon>
        <taxon>Teleostei</taxon>
        <taxon>Neoteleostei</taxon>
        <taxon>Acanthomorphata</taxon>
        <taxon>Ovalentaria</taxon>
        <taxon>Atherinomorphae</taxon>
        <taxon>Cyprinodontiformes</taxon>
        <taxon>Fundulidae</taxon>
        <taxon>Fundulus</taxon>
    </lineage>
</organism>
<feature type="region of interest" description="Disordered" evidence="17">
    <location>
        <begin position="383"/>
        <end position="417"/>
    </location>
</feature>
<feature type="domain" description="NOT2/NOT3/NOT5 C-terminal" evidence="19">
    <location>
        <begin position="510"/>
        <end position="635"/>
    </location>
</feature>
<keyword evidence="4" id="KW-0217">Developmental protein</keyword>
<dbReference type="AlphaFoldDB" id="A0A3Q2R2R3"/>
<dbReference type="InterPro" id="IPR038635">
    <property type="entry name" value="CCR4-NOT_su2/3/5_C_sf"/>
</dbReference>
<sequence length="641" mass="72351">MADKRKLQGEIDRCLKKVAEGVEQFEDIWQKLHNAANANQKEKYEADLKKEIKKLQRLRDQIKTWVASNEIKDKRQLVENRKLIETQMERFKVVERETKTKAYSKEGLGLAQKVDPAQREKEETGQWLTNTIDTLNMQVDQFESEVESLSVQTRKKKGDKEKQDRIEELKRLIERHRYHIRMLETILRMLDNDSVPVDAIQKIKDDVEYYIDSCQDPDFEENEFLYDDLDLEDIRERPLKINSDDAFLSPGVVALLGSSPAHNSLTDSILGLVPGQSVAPAPSQATPSSAGSASGAAGMMVGNGGSSGVVGVNAAPARPPSGLKQNGTSHKAAKPHHSVPHRASRESLSSFSKVIYFYFFKCFCTELHPVLHRMDNGPSLISSITLPPSSPSPSFSDSTPGGGSLLNGPHSYTQASEGLKAPEPLSSLKAMAERAALGSGLDEEISNLHVTDRSLNDIFSGSSAAPGTPAAPQPSVSEVSIPPSLGVCPLGPTPLSKDHLYEQAMQEAAWTHMPHPSDSERIRQYLMRNPCPTLPYHHQVPPHHSDTIEFYQRLSTETLFFIFYYLEGTKAQYLSAKALKKQSWRFHTKYMMWFQRHEEPKTITDEFEQGTYIYFDYEKWGQRKKEGFTFEYRYLEDRDLQ</sequence>
<evidence type="ECO:0000256" key="2">
    <source>
        <dbReference type="ARBA" id="ARBA00004201"/>
    </source>
</evidence>
<dbReference type="InterPro" id="IPR012270">
    <property type="entry name" value="CCR4-NOT_su3/5"/>
</dbReference>
<feature type="region of interest" description="Disordered" evidence="17">
    <location>
        <begin position="459"/>
        <end position="478"/>
    </location>
</feature>
<reference evidence="20" key="1">
    <citation type="submission" date="2025-08" db="UniProtKB">
        <authorList>
            <consortium name="Ensembl"/>
        </authorList>
    </citation>
    <scope>IDENTIFICATION</scope>
</reference>
<feature type="region of interest" description="Disordered" evidence="17">
    <location>
        <begin position="310"/>
        <end position="344"/>
    </location>
</feature>
<evidence type="ECO:0000256" key="16">
    <source>
        <dbReference type="PIRNR" id="PIRNR005290"/>
    </source>
</evidence>
<name>A0A3Q2R2R3_FUNHE</name>
<dbReference type="PIRSF" id="PIRSF005290">
    <property type="entry name" value="NOT_su_3_5"/>
    <property type="match status" value="1"/>
</dbReference>
<evidence type="ECO:0000256" key="12">
    <source>
        <dbReference type="ARBA" id="ARBA00023242"/>
    </source>
</evidence>
<keyword evidence="9 16" id="KW-0805">Transcription regulation</keyword>
<dbReference type="GO" id="GO:0031047">
    <property type="term" value="P:regulatory ncRNA-mediated gene silencing"/>
    <property type="evidence" value="ECO:0007669"/>
    <property type="project" value="UniProtKB-KW"/>
</dbReference>
<feature type="compositionally biased region" description="Low complexity" evidence="17">
    <location>
        <begin position="460"/>
        <end position="475"/>
    </location>
</feature>
<evidence type="ECO:0000256" key="4">
    <source>
        <dbReference type="ARBA" id="ARBA00022473"/>
    </source>
</evidence>
<feature type="compositionally biased region" description="Low complexity" evidence="17">
    <location>
        <begin position="383"/>
        <end position="399"/>
    </location>
</feature>
<keyword evidence="6 16" id="KW-0678">Repressor</keyword>